<keyword evidence="3" id="KW-1185">Reference proteome</keyword>
<sequence>MAIGDRLDNMAAIGGLQDGWTAAMDVVNSSNEGRDSSSAPGIVLDSNQTASKKSGQRLPRREGLWKARKERKEGGEGKGRAGGCGMGGCGRWLEEIQWEAGGSKEDEGESLVERGWFVAGVGKEGRNKKVEEWMGLGWPAVRMKREGLR</sequence>
<feature type="region of interest" description="Disordered" evidence="1">
    <location>
        <begin position="27"/>
        <end position="84"/>
    </location>
</feature>
<organism evidence="2 3">
    <name type="scientific">Dendrobium catenatum</name>
    <dbReference type="NCBI Taxonomy" id="906689"/>
    <lineage>
        <taxon>Eukaryota</taxon>
        <taxon>Viridiplantae</taxon>
        <taxon>Streptophyta</taxon>
        <taxon>Embryophyta</taxon>
        <taxon>Tracheophyta</taxon>
        <taxon>Spermatophyta</taxon>
        <taxon>Magnoliopsida</taxon>
        <taxon>Liliopsida</taxon>
        <taxon>Asparagales</taxon>
        <taxon>Orchidaceae</taxon>
        <taxon>Epidendroideae</taxon>
        <taxon>Malaxideae</taxon>
        <taxon>Dendrobiinae</taxon>
        <taxon>Dendrobium</taxon>
    </lineage>
</organism>
<feature type="compositionally biased region" description="Basic and acidic residues" evidence="1">
    <location>
        <begin position="59"/>
        <end position="79"/>
    </location>
</feature>
<reference evidence="2 3" key="1">
    <citation type="journal article" date="2016" name="Sci. Rep.">
        <title>The Dendrobium catenatum Lindl. genome sequence provides insights into polysaccharide synthase, floral development and adaptive evolution.</title>
        <authorList>
            <person name="Zhang G.Q."/>
            <person name="Xu Q."/>
            <person name="Bian C."/>
            <person name="Tsai W.C."/>
            <person name="Yeh C.M."/>
            <person name="Liu K.W."/>
            <person name="Yoshida K."/>
            <person name="Zhang L.S."/>
            <person name="Chang S.B."/>
            <person name="Chen F."/>
            <person name="Shi Y."/>
            <person name="Su Y.Y."/>
            <person name="Zhang Y.Q."/>
            <person name="Chen L.J."/>
            <person name="Yin Y."/>
            <person name="Lin M."/>
            <person name="Huang H."/>
            <person name="Deng H."/>
            <person name="Wang Z.W."/>
            <person name="Zhu S.L."/>
            <person name="Zhao X."/>
            <person name="Deng C."/>
            <person name="Niu S.C."/>
            <person name="Huang J."/>
            <person name="Wang M."/>
            <person name="Liu G.H."/>
            <person name="Yang H.J."/>
            <person name="Xiao X.J."/>
            <person name="Hsiao Y.Y."/>
            <person name="Wu W.L."/>
            <person name="Chen Y.Y."/>
            <person name="Mitsuda N."/>
            <person name="Ohme-Takagi M."/>
            <person name="Luo Y.B."/>
            <person name="Van de Peer Y."/>
            <person name="Liu Z.J."/>
        </authorList>
    </citation>
    <scope>NUCLEOTIDE SEQUENCE [LARGE SCALE GENOMIC DNA]</scope>
    <source>
        <tissue evidence="2">The whole plant</tissue>
    </source>
</reference>
<evidence type="ECO:0000313" key="2">
    <source>
        <dbReference type="EMBL" id="PKU77579.1"/>
    </source>
</evidence>
<evidence type="ECO:0000256" key="1">
    <source>
        <dbReference type="SAM" id="MobiDB-lite"/>
    </source>
</evidence>
<name>A0A2I0WPI4_9ASPA</name>
<gene>
    <name evidence="2" type="ORF">MA16_Dca013700</name>
</gene>
<protein>
    <submittedName>
        <fullName evidence="2">Uncharacterized protein</fullName>
    </submittedName>
</protein>
<dbReference type="EMBL" id="KZ502492">
    <property type="protein sequence ID" value="PKU77579.1"/>
    <property type="molecule type" value="Genomic_DNA"/>
</dbReference>
<accession>A0A2I0WPI4</accession>
<dbReference type="AlphaFoldDB" id="A0A2I0WPI4"/>
<evidence type="ECO:0000313" key="3">
    <source>
        <dbReference type="Proteomes" id="UP000233837"/>
    </source>
</evidence>
<feature type="compositionally biased region" description="Polar residues" evidence="1">
    <location>
        <begin position="27"/>
        <end position="53"/>
    </location>
</feature>
<reference evidence="2 3" key="2">
    <citation type="journal article" date="2017" name="Nature">
        <title>The Apostasia genome and the evolution of orchids.</title>
        <authorList>
            <person name="Zhang G.Q."/>
            <person name="Liu K.W."/>
            <person name="Li Z."/>
            <person name="Lohaus R."/>
            <person name="Hsiao Y.Y."/>
            <person name="Niu S.C."/>
            <person name="Wang J.Y."/>
            <person name="Lin Y.C."/>
            <person name="Xu Q."/>
            <person name="Chen L.J."/>
            <person name="Yoshida K."/>
            <person name="Fujiwara S."/>
            <person name="Wang Z.W."/>
            <person name="Zhang Y.Q."/>
            <person name="Mitsuda N."/>
            <person name="Wang M."/>
            <person name="Liu G.H."/>
            <person name="Pecoraro L."/>
            <person name="Huang H.X."/>
            <person name="Xiao X.J."/>
            <person name="Lin M."/>
            <person name="Wu X.Y."/>
            <person name="Wu W.L."/>
            <person name="Chen Y.Y."/>
            <person name="Chang S.B."/>
            <person name="Sakamoto S."/>
            <person name="Ohme-Takagi M."/>
            <person name="Yagi M."/>
            <person name="Zeng S.J."/>
            <person name="Shen C.Y."/>
            <person name="Yeh C.M."/>
            <person name="Luo Y.B."/>
            <person name="Tsai W.C."/>
            <person name="Van de Peer Y."/>
            <person name="Liu Z.J."/>
        </authorList>
    </citation>
    <scope>NUCLEOTIDE SEQUENCE [LARGE SCALE GENOMIC DNA]</scope>
    <source>
        <tissue evidence="2">The whole plant</tissue>
    </source>
</reference>
<dbReference type="Proteomes" id="UP000233837">
    <property type="component" value="Unassembled WGS sequence"/>
</dbReference>
<proteinExistence type="predicted"/>